<comment type="similarity">
    <text evidence="2">Belongs to the DoxX family.</text>
</comment>
<evidence type="ECO:0000313" key="8">
    <source>
        <dbReference type="EMBL" id="RAW15859.1"/>
    </source>
</evidence>
<dbReference type="InterPro" id="IPR051907">
    <property type="entry name" value="DoxX-like_oxidoreductase"/>
</dbReference>
<dbReference type="GO" id="GO:0005886">
    <property type="term" value="C:plasma membrane"/>
    <property type="evidence" value="ECO:0007669"/>
    <property type="project" value="UniProtKB-SubCell"/>
</dbReference>
<evidence type="ECO:0000256" key="7">
    <source>
        <dbReference type="SAM" id="Phobius"/>
    </source>
</evidence>
<dbReference type="PANTHER" id="PTHR33452:SF1">
    <property type="entry name" value="INNER MEMBRANE PROTEIN YPHA-RELATED"/>
    <property type="match status" value="1"/>
</dbReference>
<feature type="transmembrane region" description="Helical" evidence="7">
    <location>
        <begin position="44"/>
        <end position="66"/>
    </location>
</feature>
<organism evidence="8 9">
    <name type="scientific">Paenibacillus taichungensis</name>
    <dbReference type="NCBI Taxonomy" id="484184"/>
    <lineage>
        <taxon>Bacteria</taxon>
        <taxon>Bacillati</taxon>
        <taxon>Bacillota</taxon>
        <taxon>Bacilli</taxon>
        <taxon>Bacillales</taxon>
        <taxon>Paenibacillaceae</taxon>
        <taxon>Paenibacillus</taxon>
    </lineage>
</organism>
<evidence type="ECO:0000256" key="5">
    <source>
        <dbReference type="ARBA" id="ARBA00022989"/>
    </source>
</evidence>
<evidence type="ECO:0000256" key="1">
    <source>
        <dbReference type="ARBA" id="ARBA00004651"/>
    </source>
</evidence>
<evidence type="ECO:0000256" key="2">
    <source>
        <dbReference type="ARBA" id="ARBA00006679"/>
    </source>
</evidence>
<keyword evidence="6 7" id="KW-0472">Membrane</keyword>
<evidence type="ECO:0000256" key="4">
    <source>
        <dbReference type="ARBA" id="ARBA00022692"/>
    </source>
</evidence>
<comment type="caution">
    <text evidence="8">The sequence shown here is derived from an EMBL/GenBank/DDBJ whole genome shotgun (WGS) entry which is preliminary data.</text>
</comment>
<feature type="transmembrane region" description="Helical" evidence="7">
    <location>
        <begin position="73"/>
        <end position="91"/>
    </location>
</feature>
<dbReference type="AlphaFoldDB" id="A0A329QVZ5"/>
<dbReference type="Pfam" id="PF07681">
    <property type="entry name" value="DoxX"/>
    <property type="match status" value="1"/>
</dbReference>
<feature type="transmembrane region" description="Helical" evidence="7">
    <location>
        <begin position="103"/>
        <end position="126"/>
    </location>
</feature>
<reference evidence="8 9" key="1">
    <citation type="submission" date="2018-04" db="EMBL/GenBank/DDBJ databases">
        <title>Paenibacillus taichungensis Genome sequencing and assembly.</title>
        <authorList>
            <person name="Xu J."/>
            <person name="Rensing C."/>
            <person name="Mazhar H.S."/>
        </authorList>
    </citation>
    <scope>NUCLEOTIDE SEQUENCE [LARGE SCALE GENOMIC DNA]</scope>
    <source>
        <strain evidence="8 9">NC1</strain>
    </source>
</reference>
<feature type="transmembrane region" description="Helical" evidence="7">
    <location>
        <begin position="7"/>
        <end position="24"/>
    </location>
</feature>
<gene>
    <name evidence="8" type="ORF">DC345_10130</name>
</gene>
<dbReference type="InterPro" id="IPR032808">
    <property type="entry name" value="DoxX"/>
</dbReference>
<accession>A0A329QVZ5</accession>
<dbReference type="EMBL" id="QEVW01000006">
    <property type="protein sequence ID" value="RAW15859.1"/>
    <property type="molecule type" value="Genomic_DNA"/>
</dbReference>
<keyword evidence="3" id="KW-1003">Cell membrane</keyword>
<sequence length="138" mass="14731">MNMNRSVEIGLFFSRIMIGLIFVLHGWSKFEGGISGTVGFFESIGIPGFLASVVAIIELVGGAAMILGLGTRVFAALFIVVMGGVLLTAKVGQPFMSGTEFEYLMLAGSLTLLFTGSRFLAVDHFFSRQGNARQKVSA</sequence>
<protein>
    <submittedName>
        <fullName evidence="8">Oxidoreductase</fullName>
    </submittedName>
</protein>
<dbReference type="Proteomes" id="UP000250642">
    <property type="component" value="Unassembled WGS sequence"/>
</dbReference>
<evidence type="ECO:0000256" key="6">
    <source>
        <dbReference type="ARBA" id="ARBA00023136"/>
    </source>
</evidence>
<keyword evidence="5 7" id="KW-1133">Transmembrane helix</keyword>
<evidence type="ECO:0000313" key="9">
    <source>
        <dbReference type="Proteomes" id="UP000250642"/>
    </source>
</evidence>
<proteinExistence type="inferred from homology"/>
<dbReference type="PANTHER" id="PTHR33452">
    <property type="entry name" value="OXIDOREDUCTASE CATD-RELATED"/>
    <property type="match status" value="1"/>
</dbReference>
<keyword evidence="4 7" id="KW-0812">Transmembrane</keyword>
<evidence type="ECO:0000256" key="3">
    <source>
        <dbReference type="ARBA" id="ARBA00022475"/>
    </source>
</evidence>
<comment type="subcellular location">
    <subcellularLocation>
        <location evidence="1">Cell membrane</location>
        <topology evidence="1">Multi-pass membrane protein</topology>
    </subcellularLocation>
</comment>
<name>A0A329QVZ5_9BACL</name>